<protein>
    <submittedName>
        <fullName evidence="1">Uncharacterized protein</fullName>
    </submittedName>
</protein>
<dbReference type="Proteomes" id="UP001341840">
    <property type="component" value="Unassembled WGS sequence"/>
</dbReference>
<comment type="caution">
    <text evidence="1">The sequence shown here is derived from an EMBL/GenBank/DDBJ whole genome shotgun (WGS) entry which is preliminary data.</text>
</comment>
<evidence type="ECO:0000313" key="1">
    <source>
        <dbReference type="EMBL" id="MED6156285.1"/>
    </source>
</evidence>
<name>A0ABU6U532_9FABA</name>
<gene>
    <name evidence="1" type="ORF">PIB30_013317</name>
</gene>
<dbReference type="EMBL" id="JASCZI010120863">
    <property type="protein sequence ID" value="MED6156285.1"/>
    <property type="molecule type" value="Genomic_DNA"/>
</dbReference>
<organism evidence="1 2">
    <name type="scientific">Stylosanthes scabra</name>
    <dbReference type="NCBI Taxonomy" id="79078"/>
    <lineage>
        <taxon>Eukaryota</taxon>
        <taxon>Viridiplantae</taxon>
        <taxon>Streptophyta</taxon>
        <taxon>Embryophyta</taxon>
        <taxon>Tracheophyta</taxon>
        <taxon>Spermatophyta</taxon>
        <taxon>Magnoliopsida</taxon>
        <taxon>eudicotyledons</taxon>
        <taxon>Gunneridae</taxon>
        <taxon>Pentapetalae</taxon>
        <taxon>rosids</taxon>
        <taxon>fabids</taxon>
        <taxon>Fabales</taxon>
        <taxon>Fabaceae</taxon>
        <taxon>Papilionoideae</taxon>
        <taxon>50 kb inversion clade</taxon>
        <taxon>dalbergioids sensu lato</taxon>
        <taxon>Dalbergieae</taxon>
        <taxon>Pterocarpus clade</taxon>
        <taxon>Stylosanthes</taxon>
    </lineage>
</organism>
<keyword evidence="2" id="KW-1185">Reference proteome</keyword>
<proteinExistence type="predicted"/>
<accession>A0ABU6U532</accession>
<sequence>MKGSSTELIQLLKYVIEGEENSNVYTGFSIVIFSLVHRWIGLKSGQHVRLIWFFILNGEDFDWSSMKEEIELEQQPLILGILHLLHSHFVTIVVCCFGW</sequence>
<evidence type="ECO:0000313" key="2">
    <source>
        <dbReference type="Proteomes" id="UP001341840"/>
    </source>
</evidence>
<reference evidence="1 2" key="1">
    <citation type="journal article" date="2023" name="Plants (Basel)">
        <title>Bridging the Gap: Combining Genomics and Transcriptomics Approaches to Understand Stylosanthes scabra, an Orphan Legume from the Brazilian Caatinga.</title>
        <authorList>
            <person name="Ferreira-Neto J.R.C."/>
            <person name="da Silva M.D."/>
            <person name="Binneck E."/>
            <person name="de Melo N.F."/>
            <person name="da Silva R.H."/>
            <person name="de Melo A.L.T.M."/>
            <person name="Pandolfi V."/>
            <person name="Bustamante F.O."/>
            <person name="Brasileiro-Vidal A.C."/>
            <person name="Benko-Iseppon A.M."/>
        </authorList>
    </citation>
    <scope>NUCLEOTIDE SEQUENCE [LARGE SCALE GENOMIC DNA]</scope>
    <source>
        <tissue evidence="1">Leaves</tissue>
    </source>
</reference>